<dbReference type="InterPro" id="IPR000030">
    <property type="entry name" value="PPE_dom"/>
</dbReference>
<feature type="domain" description="PPE" evidence="2">
    <location>
        <begin position="9"/>
        <end position="99"/>
    </location>
</feature>
<reference evidence="4" key="1">
    <citation type="submission" date="2016-09" db="EMBL/GenBank/DDBJ databases">
        <authorList>
            <person name="Greninger A.L."/>
            <person name="Jerome K.R."/>
            <person name="Mcnair B."/>
            <person name="Wallis C."/>
            <person name="Fang F."/>
        </authorList>
    </citation>
    <scope>NUCLEOTIDE SEQUENCE [LARGE SCALE GENOMIC DNA]</scope>
    <source>
        <strain evidence="4">M6</strain>
    </source>
</reference>
<evidence type="ECO:0000259" key="2">
    <source>
        <dbReference type="Pfam" id="PF00823"/>
    </source>
</evidence>
<evidence type="ECO:0000256" key="1">
    <source>
        <dbReference type="ARBA" id="ARBA00010652"/>
    </source>
</evidence>
<evidence type="ECO:0000313" key="4">
    <source>
        <dbReference type="Proteomes" id="UP000094053"/>
    </source>
</evidence>
<dbReference type="InterPro" id="IPR038332">
    <property type="entry name" value="PPE_sf"/>
</dbReference>
<dbReference type="RefSeq" id="WP_069412511.1">
    <property type="nucleotide sequence ID" value="NZ_JACKUL010000008.1"/>
</dbReference>
<accession>A0A1E3RNP1</accession>
<protein>
    <recommendedName>
        <fullName evidence="2">PPE domain-containing protein</fullName>
    </recommendedName>
</protein>
<dbReference type="OrthoDB" id="9858505at2"/>
<dbReference type="AlphaFoldDB" id="A0A1E3RNP1"/>
<dbReference type="Gene3D" id="1.20.1260.20">
    <property type="entry name" value="PPE superfamily"/>
    <property type="match status" value="1"/>
</dbReference>
<dbReference type="Pfam" id="PF00823">
    <property type="entry name" value="PPE"/>
    <property type="match status" value="1"/>
</dbReference>
<organism evidence="3 4">
    <name type="scientific">Mycolicibacterium flavescens</name>
    <name type="common">Mycobacterium flavescens</name>
    <dbReference type="NCBI Taxonomy" id="1776"/>
    <lineage>
        <taxon>Bacteria</taxon>
        <taxon>Bacillati</taxon>
        <taxon>Actinomycetota</taxon>
        <taxon>Actinomycetes</taxon>
        <taxon>Mycobacteriales</taxon>
        <taxon>Mycobacteriaceae</taxon>
        <taxon>Mycolicibacterium</taxon>
    </lineage>
</organism>
<comment type="similarity">
    <text evidence="1">Belongs to the mycobacterial PPE family.</text>
</comment>
<evidence type="ECO:0000313" key="3">
    <source>
        <dbReference type="EMBL" id="ODQ91488.1"/>
    </source>
</evidence>
<dbReference type="Proteomes" id="UP000094053">
    <property type="component" value="Unassembled WGS sequence"/>
</dbReference>
<comment type="caution">
    <text evidence="3">The sequence shown here is derived from an EMBL/GenBank/DDBJ whole genome shotgun (WGS) entry which is preliminary data.</text>
</comment>
<dbReference type="EMBL" id="MIHA01000003">
    <property type="protein sequence ID" value="ODQ91488.1"/>
    <property type="molecule type" value="Genomic_DNA"/>
</dbReference>
<gene>
    <name evidence="3" type="ORF">BHQ18_05190</name>
</gene>
<name>A0A1E3RNP1_MYCFV</name>
<keyword evidence="4" id="KW-1185">Reference proteome</keyword>
<dbReference type="SUPFAM" id="SSF140459">
    <property type="entry name" value="PE/PPE dimer-like"/>
    <property type="match status" value="1"/>
</dbReference>
<dbReference type="STRING" id="1776.BHQ18_05190"/>
<sequence length="138" mass="14959">MSYNEVVGELTRGRGPGPLARASAGWVLIAEEFDRVADDCDDAVAELKRAGDDDAAHRLERFGRWLRELSMSAAAAARRAENASVAHSVSVLRMPAETAAGEADDRAVAQVMRDYDRACRASIRPWRTPQPPGGPGRK</sequence>
<proteinExistence type="inferred from homology"/>